<dbReference type="Proteomes" id="UP000178943">
    <property type="component" value="Unassembled WGS sequence"/>
</dbReference>
<name>A0A1F5VWC1_9BACT</name>
<dbReference type="AlphaFoldDB" id="A0A1F5VWC1"/>
<dbReference type="EMBL" id="MFGW01000042">
    <property type="protein sequence ID" value="OGF67690.1"/>
    <property type="molecule type" value="Genomic_DNA"/>
</dbReference>
<gene>
    <name evidence="1" type="ORF">A2Y62_11235</name>
</gene>
<proteinExistence type="predicted"/>
<evidence type="ECO:0000313" key="1">
    <source>
        <dbReference type="EMBL" id="OGF67690.1"/>
    </source>
</evidence>
<organism evidence="1 2">
    <name type="scientific">Candidatus Fischerbacteria bacterium RBG_13_37_8</name>
    <dbReference type="NCBI Taxonomy" id="1817863"/>
    <lineage>
        <taxon>Bacteria</taxon>
        <taxon>Candidatus Fischeribacteriota</taxon>
    </lineage>
</organism>
<accession>A0A1F5VWC1</accession>
<sequence>MKTYELIILILHNSDERMIAGRTLIQKTIYFINEKMHMKLNFVPYYYGPYSVEIADAISSLKANGIIEESIKEIQAFNFATTFEPRLYIYKLTNIGKEFAISIDSKYKKKSNRIKYILTKMKSLGANDDYKTLSIAAKMYHILGLEEKAMTATEILEEAEFLKWKISKNEAKAAIKFLNEMELVTLAANKH</sequence>
<comment type="caution">
    <text evidence="1">The sequence shown here is derived from an EMBL/GenBank/DDBJ whole genome shotgun (WGS) entry which is preliminary data.</text>
</comment>
<dbReference type="STRING" id="1817863.A2Y62_11235"/>
<evidence type="ECO:0000313" key="2">
    <source>
        <dbReference type="Proteomes" id="UP000178943"/>
    </source>
</evidence>
<reference evidence="1 2" key="1">
    <citation type="journal article" date="2016" name="Nat. Commun.">
        <title>Thousands of microbial genomes shed light on interconnected biogeochemical processes in an aquifer system.</title>
        <authorList>
            <person name="Anantharaman K."/>
            <person name="Brown C.T."/>
            <person name="Hug L.A."/>
            <person name="Sharon I."/>
            <person name="Castelle C.J."/>
            <person name="Probst A.J."/>
            <person name="Thomas B.C."/>
            <person name="Singh A."/>
            <person name="Wilkins M.J."/>
            <person name="Karaoz U."/>
            <person name="Brodie E.L."/>
            <person name="Williams K.H."/>
            <person name="Hubbard S.S."/>
            <person name="Banfield J.F."/>
        </authorList>
    </citation>
    <scope>NUCLEOTIDE SEQUENCE [LARGE SCALE GENOMIC DNA]</scope>
</reference>
<protein>
    <recommendedName>
        <fullName evidence="3">Antitoxin SocA-like Panacea domain-containing protein</fullName>
    </recommendedName>
</protein>
<evidence type="ECO:0008006" key="3">
    <source>
        <dbReference type="Google" id="ProtNLM"/>
    </source>
</evidence>